<feature type="signal peptide" evidence="2">
    <location>
        <begin position="1"/>
        <end position="33"/>
    </location>
</feature>
<keyword evidence="2" id="KW-0732">Signal</keyword>
<sequence>MIRDKHIRSFRKSSARWATTALCGLLAAAALPAAPYHPVTGADLRVEVSRCRAADPRCAAECRGVLMMAAGSPGASGLARPARLASYSPKPAEAYDIVGPSRGCRSRTPGTGSRRWR</sequence>
<evidence type="ECO:0000313" key="3">
    <source>
        <dbReference type="EMBL" id="GHB67929.1"/>
    </source>
</evidence>
<gene>
    <name evidence="3" type="ORF">GCM10010347_42560</name>
</gene>
<comment type="caution">
    <text evidence="3">The sequence shown here is derived from an EMBL/GenBank/DDBJ whole genome shotgun (WGS) entry which is preliminary data.</text>
</comment>
<organism evidence="3 4">
    <name type="scientific">Streptomyces cirratus</name>
    <dbReference type="NCBI Taxonomy" id="68187"/>
    <lineage>
        <taxon>Bacteria</taxon>
        <taxon>Bacillati</taxon>
        <taxon>Actinomycetota</taxon>
        <taxon>Actinomycetes</taxon>
        <taxon>Kitasatosporales</taxon>
        <taxon>Streptomycetaceae</taxon>
        <taxon>Streptomyces</taxon>
    </lineage>
</organism>
<feature type="chain" id="PRO_5046340368" evidence="2">
    <location>
        <begin position="34"/>
        <end position="117"/>
    </location>
</feature>
<evidence type="ECO:0000313" key="4">
    <source>
        <dbReference type="Proteomes" id="UP000642673"/>
    </source>
</evidence>
<dbReference type="EMBL" id="BMVP01000008">
    <property type="protein sequence ID" value="GHB67929.1"/>
    <property type="molecule type" value="Genomic_DNA"/>
</dbReference>
<proteinExistence type="predicted"/>
<protein>
    <submittedName>
        <fullName evidence="3">Uncharacterized protein</fullName>
    </submittedName>
</protein>
<evidence type="ECO:0000256" key="1">
    <source>
        <dbReference type="SAM" id="MobiDB-lite"/>
    </source>
</evidence>
<name>A0ABQ3F0P6_9ACTN</name>
<reference evidence="4" key="1">
    <citation type="journal article" date="2019" name="Int. J. Syst. Evol. Microbiol.">
        <title>The Global Catalogue of Microorganisms (GCM) 10K type strain sequencing project: providing services to taxonomists for standard genome sequencing and annotation.</title>
        <authorList>
            <consortium name="The Broad Institute Genomics Platform"/>
            <consortium name="The Broad Institute Genome Sequencing Center for Infectious Disease"/>
            <person name="Wu L."/>
            <person name="Ma J."/>
        </authorList>
    </citation>
    <scope>NUCLEOTIDE SEQUENCE [LARGE SCALE GENOMIC DNA]</scope>
    <source>
        <strain evidence="4">JCM 4738</strain>
    </source>
</reference>
<dbReference type="Proteomes" id="UP000642673">
    <property type="component" value="Unassembled WGS sequence"/>
</dbReference>
<evidence type="ECO:0000256" key="2">
    <source>
        <dbReference type="SAM" id="SignalP"/>
    </source>
</evidence>
<keyword evidence="4" id="KW-1185">Reference proteome</keyword>
<feature type="region of interest" description="Disordered" evidence="1">
    <location>
        <begin position="98"/>
        <end position="117"/>
    </location>
</feature>
<accession>A0ABQ3F0P6</accession>